<dbReference type="Gene3D" id="3.40.50.300">
    <property type="entry name" value="P-loop containing nucleotide triphosphate hydrolases"/>
    <property type="match status" value="1"/>
</dbReference>
<dbReference type="InterPro" id="IPR027417">
    <property type="entry name" value="P-loop_NTPase"/>
</dbReference>
<protein>
    <submittedName>
        <fullName evidence="1">ABC transporter G family member 29</fullName>
    </submittedName>
</protein>
<keyword evidence="2" id="KW-1185">Reference proteome</keyword>
<dbReference type="PANTHER" id="PTHR48040">
    <property type="entry name" value="PLEIOTROPIC DRUG RESISTANCE PROTEIN 1-LIKE ISOFORM X1"/>
    <property type="match status" value="1"/>
</dbReference>
<accession>A0ABD1RIT5</accession>
<comment type="caution">
    <text evidence="1">The sequence shown here is derived from an EMBL/GenBank/DDBJ whole genome shotgun (WGS) entry which is preliminary data.</text>
</comment>
<dbReference type="SUPFAM" id="SSF52540">
    <property type="entry name" value="P-loop containing nucleoside triphosphate hydrolases"/>
    <property type="match status" value="1"/>
</dbReference>
<proteinExistence type="predicted"/>
<sequence length="136" mass="14978">MDLVKLDSLKNAIVEISGVTGLSTEQRKILTIAVELVANPSIIFIDEPTSGLDERAATSVMRTVRNPVDTRKTVVCIIHQPSIDIFESFDEAITGAPKIKEKYNPAAWMLEVSSVASQARLGMDFSEYYKSTNLSE</sequence>
<dbReference type="EMBL" id="JBFOLJ010000012">
    <property type="protein sequence ID" value="KAL2488344.1"/>
    <property type="molecule type" value="Genomic_DNA"/>
</dbReference>
<evidence type="ECO:0000313" key="2">
    <source>
        <dbReference type="Proteomes" id="UP001604277"/>
    </source>
</evidence>
<dbReference type="PANTHER" id="PTHR48040:SF53">
    <property type="entry name" value="ABC TRANSPORTER G FAMILY MEMBER 35-LIKE"/>
    <property type="match status" value="1"/>
</dbReference>
<dbReference type="Proteomes" id="UP001604277">
    <property type="component" value="Unassembled WGS sequence"/>
</dbReference>
<dbReference type="AlphaFoldDB" id="A0ABD1RIT5"/>
<name>A0ABD1RIT5_9LAMI</name>
<reference evidence="2" key="1">
    <citation type="submission" date="2024-07" db="EMBL/GenBank/DDBJ databases">
        <title>Two chromosome-level genome assemblies of Korean endemic species Abeliophyllum distichum and Forsythia ovata (Oleaceae).</title>
        <authorList>
            <person name="Jang H."/>
        </authorList>
    </citation>
    <scope>NUCLEOTIDE SEQUENCE [LARGE SCALE GENOMIC DNA]</scope>
</reference>
<evidence type="ECO:0000313" key="1">
    <source>
        <dbReference type="EMBL" id="KAL2488344.1"/>
    </source>
</evidence>
<gene>
    <name evidence="1" type="ORF">Fot_41636</name>
</gene>
<organism evidence="1 2">
    <name type="scientific">Forsythia ovata</name>
    <dbReference type="NCBI Taxonomy" id="205694"/>
    <lineage>
        <taxon>Eukaryota</taxon>
        <taxon>Viridiplantae</taxon>
        <taxon>Streptophyta</taxon>
        <taxon>Embryophyta</taxon>
        <taxon>Tracheophyta</taxon>
        <taxon>Spermatophyta</taxon>
        <taxon>Magnoliopsida</taxon>
        <taxon>eudicotyledons</taxon>
        <taxon>Gunneridae</taxon>
        <taxon>Pentapetalae</taxon>
        <taxon>asterids</taxon>
        <taxon>lamiids</taxon>
        <taxon>Lamiales</taxon>
        <taxon>Oleaceae</taxon>
        <taxon>Forsythieae</taxon>
        <taxon>Forsythia</taxon>
    </lineage>
</organism>